<comment type="similarity">
    <text evidence="1">Belongs to the ATG14 family.</text>
</comment>
<evidence type="ECO:0000256" key="1">
    <source>
        <dbReference type="ARBA" id="ARBA00009574"/>
    </source>
</evidence>
<feature type="region of interest" description="Disordered" evidence="4">
    <location>
        <begin position="93"/>
        <end position="132"/>
    </location>
</feature>
<dbReference type="GO" id="GO:0000149">
    <property type="term" value="F:SNARE binding"/>
    <property type="evidence" value="ECO:0007669"/>
    <property type="project" value="TreeGrafter"/>
</dbReference>
<dbReference type="InterPro" id="IPR018791">
    <property type="entry name" value="UV_resistance/autophagy_Atg14"/>
</dbReference>
<dbReference type="AlphaFoldDB" id="A0A4Y7PY76"/>
<accession>A0A4Y7PY76</accession>
<reference evidence="5 6" key="1">
    <citation type="submission" date="2018-06" db="EMBL/GenBank/DDBJ databases">
        <title>A transcriptomic atlas of mushroom development highlights an independent origin of complex multicellularity.</title>
        <authorList>
            <consortium name="DOE Joint Genome Institute"/>
            <person name="Krizsan K."/>
            <person name="Almasi E."/>
            <person name="Merenyi Z."/>
            <person name="Sahu N."/>
            <person name="Viragh M."/>
            <person name="Koszo T."/>
            <person name="Mondo S."/>
            <person name="Kiss B."/>
            <person name="Balint B."/>
            <person name="Kues U."/>
            <person name="Barry K."/>
            <person name="Hegedus J.C."/>
            <person name="Henrissat B."/>
            <person name="Johnson J."/>
            <person name="Lipzen A."/>
            <person name="Ohm R."/>
            <person name="Nagy I."/>
            <person name="Pangilinan J."/>
            <person name="Yan J."/>
            <person name="Xiong Y."/>
            <person name="Grigoriev I.V."/>
            <person name="Hibbett D.S."/>
            <person name="Nagy L.G."/>
        </authorList>
    </citation>
    <scope>NUCLEOTIDE SEQUENCE [LARGE SCALE GENOMIC DNA]</scope>
    <source>
        <strain evidence="5 6">SZMC22713</strain>
    </source>
</reference>
<name>A0A4Y7PY76_9AGAM</name>
<proteinExistence type="inferred from homology"/>
<organism evidence="5 6">
    <name type="scientific">Rickenella mellea</name>
    <dbReference type="NCBI Taxonomy" id="50990"/>
    <lineage>
        <taxon>Eukaryota</taxon>
        <taxon>Fungi</taxon>
        <taxon>Dikarya</taxon>
        <taxon>Basidiomycota</taxon>
        <taxon>Agaricomycotina</taxon>
        <taxon>Agaricomycetes</taxon>
        <taxon>Hymenochaetales</taxon>
        <taxon>Rickenellaceae</taxon>
        <taxon>Rickenella</taxon>
    </lineage>
</organism>
<keyword evidence="3" id="KW-0175">Coiled coil</keyword>
<evidence type="ECO:0000256" key="3">
    <source>
        <dbReference type="ARBA" id="ARBA00023054"/>
    </source>
</evidence>
<dbReference type="GO" id="GO:0032991">
    <property type="term" value="C:protein-containing complex"/>
    <property type="evidence" value="ECO:0007669"/>
    <property type="project" value="UniProtKB-ARBA"/>
</dbReference>
<evidence type="ECO:0000256" key="2">
    <source>
        <dbReference type="ARBA" id="ARBA00013807"/>
    </source>
</evidence>
<feature type="region of interest" description="Disordered" evidence="4">
    <location>
        <begin position="401"/>
        <end position="432"/>
    </location>
</feature>
<gene>
    <name evidence="5" type="ORF">BD410DRAFT_726563</name>
</gene>
<feature type="compositionally biased region" description="Gly residues" evidence="4">
    <location>
        <begin position="420"/>
        <end position="429"/>
    </location>
</feature>
<dbReference type="Proteomes" id="UP000294933">
    <property type="component" value="Unassembled WGS sequence"/>
</dbReference>
<dbReference type="PANTHER" id="PTHR15157:SF5">
    <property type="entry name" value="UV RADIATION RESISTANCE-ASSOCIATED GENE PROTEIN"/>
    <property type="match status" value="1"/>
</dbReference>
<protein>
    <recommendedName>
        <fullName evidence="2">Autophagy-related protein 14</fullName>
    </recommendedName>
</protein>
<dbReference type="GO" id="GO:0005768">
    <property type="term" value="C:endosome"/>
    <property type="evidence" value="ECO:0007669"/>
    <property type="project" value="TreeGrafter"/>
</dbReference>
<dbReference type="OrthoDB" id="16772at2759"/>
<dbReference type="EMBL" id="ML170192">
    <property type="protein sequence ID" value="TDL19958.1"/>
    <property type="molecule type" value="Genomic_DNA"/>
</dbReference>
<dbReference type="Pfam" id="PF10186">
    <property type="entry name" value="ATG14"/>
    <property type="match status" value="1"/>
</dbReference>
<dbReference type="GO" id="GO:0035493">
    <property type="term" value="P:SNARE complex assembly"/>
    <property type="evidence" value="ECO:0007669"/>
    <property type="project" value="TreeGrafter"/>
</dbReference>
<evidence type="ECO:0000313" key="6">
    <source>
        <dbReference type="Proteomes" id="UP000294933"/>
    </source>
</evidence>
<evidence type="ECO:0000313" key="5">
    <source>
        <dbReference type="EMBL" id="TDL19958.1"/>
    </source>
</evidence>
<sequence>MACKNCEQNQRKFFCEPCLRNHLRSYRASFQRVSEERDEQVTKAQRTLDEIEPRRKRKAEKATLQAKVEDVRRNLTILKENNEKTRQRLATLRSTLSDRRKSLSQASGASTPNRNASTRNATPVQKPATILPSPTHSEIVRFNQALVMLQDALSRARSGLVQELVEVFSIVEVGGRPPLGGKAGSKGEWTIGGLVLPVPGDIRRYPPSQINAVVTHTIHFLGLLTFYLGIKLPFEIAWSGGKLGVGQPSIYAGRGAESGGWARWTSRNPLHLPLTSTPTSSTPASATKTNAPSLPANATAMSASQSIADLDAQAFTQTPASFTTALAMLLYNVAYLAHTQGVEVPLSHTGEVLRNLWAVCCSPELGRLVHLRSHETHPLLSPPTPPTFPLDFAQLLQATTANPASRARPRSRRSSSSAGGAAGGRGGGKVYDIINEEDEWEVVDR</sequence>
<evidence type="ECO:0000256" key="4">
    <source>
        <dbReference type="SAM" id="MobiDB-lite"/>
    </source>
</evidence>
<dbReference type="STRING" id="50990.A0A4Y7PY76"/>
<dbReference type="VEuPathDB" id="FungiDB:BD410DRAFT_726563"/>
<dbReference type="PANTHER" id="PTHR15157">
    <property type="entry name" value="UV RADIATION RESISTANCE-ASSOCIATED GENE PROTEIN"/>
    <property type="match status" value="1"/>
</dbReference>
<dbReference type="GO" id="GO:0000323">
    <property type="term" value="C:lytic vacuole"/>
    <property type="evidence" value="ECO:0007669"/>
    <property type="project" value="TreeGrafter"/>
</dbReference>
<feature type="compositionally biased region" description="Polar residues" evidence="4">
    <location>
        <begin position="103"/>
        <end position="123"/>
    </location>
</feature>
<keyword evidence="6" id="KW-1185">Reference proteome</keyword>